<proteinExistence type="evidence at transcript level"/>
<evidence type="ECO:0000256" key="2">
    <source>
        <dbReference type="ARBA" id="ARBA00022679"/>
    </source>
</evidence>
<evidence type="ECO:0000256" key="1">
    <source>
        <dbReference type="ARBA" id="ARBA00005771"/>
    </source>
</evidence>
<protein>
    <submittedName>
        <fullName evidence="4">Sulfotransferase</fullName>
    </submittedName>
</protein>
<dbReference type="InterPro" id="IPR027417">
    <property type="entry name" value="P-loop_NTPase"/>
</dbReference>
<comment type="similarity">
    <text evidence="1">Belongs to the sulfotransferase 1 family.</text>
</comment>
<dbReference type="Gene3D" id="3.40.50.300">
    <property type="entry name" value="P-loop containing nucleotide triphosphate hydrolases"/>
    <property type="match status" value="1"/>
</dbReference>
<dbReference type="Pfam" id="PF00685">
    <property type="entry name" value="Sulfotransfer_1"/>
    <property type="match status" value="1"/>
</dbReference>
<feature type="non-terminal residue" evidence="4">
    <location>
        <position position="1"/>
    </location>
</feature>
<dbReference type="EMBL" id="KT000405">
    <property type="protein sequence ID" value="ANI86003.1"/>
    <property type="molecule type" value="mRNA"/>
</dbReference>
<dbReference type="InterPro" id="IPR000863">
    <property type="entry name" value="Sulfotransferase_dom"/>
</dbReference>
<accession>A0A1B0Y0B8</accession>
<evidence type="ECO:0000313" key="4">
    <source>
        <dbReference type="EMBL" id="ANI86003.1"/>
    </source>
</evidence>
<sequence>GTTWTQELVWLLMNDLDFKTAKEICVTKRFPYLEHVSLMPRAARQQAPDTIRLAADQPPPRLIKTHLPPALLPRQLWTVKPKIIYVARSPKDAATSFYYHNCLIHGLTLSLDEYLECFLADSVPFTPYWTNVLEFWKLRNEPNILWNTYEEMKQDLASVIRKTAAFLGRDVTEDQVRQLEEHLSFANMKDNPATNYSGVVQASRQRLHLPPATGDLSFMREGKVGSAKQRMSPEMDRRFDQWISDNVRGTGYD</sequence>
<feature type="domain" description="Sulfotransferase" evidence="3">
    <location>
        <begin position="1"/>
        <end position="251"/>
    </location>
</feature>
<evidence type="ECO:0000259" key="3">
    <source>
        <dbReference type="Pfam" id="PF00685"/>
    </source>
</evidence>
<dbReference type="GO" id="GO:0008146">
    <property type="term" value="F:sulfotransferase activity"/>
    <property type="evidence" value="ECO:0007669"/>
    <property type="project" value="InterPro"/>
</dbReference>
<keyword evidence="2 4" id="KW-0808">Transferase</keyword>
<reference evidence="4" key="1">
    <citation type="submission" date="2015-06" db="EMBL/GenBank/DDBJ databases">
        <title>Brain sulfation as a general mechanism for regulating animal behavioural plasticity.</title>
        <authorList>
            <person name="Tong X."/>
        </authorList>
    </citation>
    <scope>NUCLEOTIDE SEQUENCE</scope>
    <source>
        <strain evidence="4">SULT-02443</strain>
    </source>
</reference>
<dbReference type="PANTHER" id="PTHR11783">
    <property type="entry name" value="SULFOTRANSFERASE SULT"/>
    <property type="match status" value="1"/>
</dbReference>
<organism evidence="4">
    <name type="scientific">Locusta migratoria migratoria</name>
    <name type="common">Asiatic migratory locust</name>
    <dbReference type="NCBI Taxonomy" id="238695"/>
    <lineage>
        <taxon>Eukaryota</taxon>
        <taxon>Metazoa</taxon>
        <taxon>Ecdysozoa</taxon>
        <taxon>Arthropoda</taxon>
        <taxon>Hexapoda</taxon>
        <taxon>Insecta</taxon>
        <taxon>Pterygota</taxon>
        <taxon>Neoptera</taxon>
        <taxon>Polyneoptera</taxon>
        <taxon>Orthoptera</taxon>
        <taxon>Caelifera</taxon>
        <taxon>Acrididea</taxon>
        <taxon>Acridomorpha</taxon>
        <taxon>Acridoidea</taxon>
        <taxon>Acrididae</taxon>
        <taxon>Oedipodinae</taxon>
        <taxon>Locusta</taxon>
    </lineage>
</organism>
<dbReference type="AlphaFoldDB" id="A0A1B0Y0B8"/>
<dbReference type="SUPFAM" id="SSF52540">
    <property type="entry name" value="P-loop containing nucleoside triphosphate hydrolases"/>
    <property type="match status" value="1"/>
</dbReference>
<name>A0A1B0Y0B8_LOCMI</name>
<feature type="non-terminal residue" evidence="4">
    <location>
        <position position="253"/>
    </location>
</feature>